<protein>
    <recommendedName>
        <fullName evidence="5">TonB C-terminal domain-containing protein</fullName>
    </recommendedName>
</protein>
<name>A0ABY6Q4U4_9GAMM</name>
<dbReference type="EMBL" id="CP036501">
    <property type="protein sequence ID" value="UZP74010.1"/>
    <property type="molecule type" value="Genomic_DNA"/>
</dbReference>
<feature type="chain" id="PRO_5046486954" description="TonB C-terminal domain-containing protein" evidence="2">
    <location>
        <begin position="25"/>
        <end position="537"/>
    </location>
</feature>
<feature type="compositionally biased region" description="Polar residues" evidence="1">
    <location>
        <begin position="344"/>
        <end position="354"/>
    </location>
</feature>
<keyword evidence="2" id="KW-0732">Signal</keyword>
<proteinExistence type="predicted"/>
<dbReference type="Proteomes" id="UP001317963">
    <property type="component" value="Chromosome"/>
</dbReference>
<evidence type="ECO:0000256" key="2">
    <source>
        <dbReference type="SAM" id="SignalP"/>
    </source>
</evidence>
<keyword evidence="4" id="KW-1185">Reference proteome</keyword>
<feature type="compositionally biased region" description="Acidic residues" evidence="1">
    <location>
        <begin position="311"/>
        <end position="328"/>
    </location>
</feature>
<evidence type="ECO:0008006" key="5">
    <source>
        <dbReference type="Google" id="ProtNLM"/>
    </source>
</evidence>
<feature type="region of interest" description="Disordered" evidence="1">
    <location>
        <begin position="299"/>
        <end position="354"/>
    </location>
</feature>
<sequence length="537" mass="59045">MKTLSISLVITTALAGVCATPAWANKAVYGAYDPRQQESLWNTAIDLQAQGRHEEAIPVLKQATHLSRISDGLNAASQLPYVRAEIQSYRALDELALADERHAYMSRIEKQVLPSGPEKIEALLRQAEWHQYALLEDMDEEEAIQARMGKAWNFYRRALNESVATYGENSEELLPALHGMVRAQYLLAGHQGVGAAMPGKMRRERTSASQSKSSFKRGISLLIAMQQLNRDRLKVSREAQAEDLVRMGDWAWWTGNRTFALEFYGDAIKLANGEVLNRGPEANAELADAEAVKNALAATDAADGGPTVENTDPENTDPENIDPEDTDPEEKTSQTERAADLASNDESTSVDTTNAIDGTLSASTVTQGETLDEVAYAEPTRTHTDKNTDSTVRAAEEMNLATDEAPDQIAKTAPETADDDPATQTFPTFRILETPVPLPAIEGFGPVLKVKTEPATEADLIVTFTVNANGKVDNLERVQVPVTNTRRSPDRVLRRLRRLRFRPVFEAGEPVESAPITWVFGPEHWASPYDSTTEVST</sequence>
<reference evidence="3 4" key="1">
    <citation type="submission" date="2019-02" db="EMBL/GenBank/DDBJ databases">
        <title>Halieaceae_genomes.</title>
        <authorList>
            <person name="Li S.-H."/>
        </authorList>
    </citation>
    <scope>NUCLEOTIDE SEQUENCE [LARGE SCALE GENOMIC DNA]</scope>
    <source>
        <strain evidence="3 4">JH123</strain>
    </source>
</reference>
<gene>
    <name evidence="3" type="ORF">E0F26_04285</name>
</gene>
<feature type="compositionally biased region" description="Basic and acidic residues" evidence="1">
    <location>
        <begin position="329"/>
        <end position="339"/>
    </location>
</feature>
<feature type="signal peptide" evidence="2">
    <location>
        <begin position="1"/>
        <end position="24"/>
    </location>
</feature>
<accession>A0ABY6Q4U4</accession>
<dbReference type="RefSeq" id="WP_279242814.1">
    <property type="nucleotide sequence ID" value="NZ_CP036501.1"/>
</dbReference>
<evidence type="ECO:0000313" key="4">
    <source>
        <dbReference type="Proteomes" id="UP001317963"/>
    </source>
</evidence>
<evidence type="ECO:0000313" key="3">
    <source>
        <dbReference type="EMBL" id="UZP74010.1"/>
    </source>
</evidence>
<evidence type="ECO:0000256" key="1">
    <source>
        <dbReference type="SAM" id="MobiDB-lite"/>
    </source>
</evidence>
<organism evidence="3 4">
    <name type="scientific">Candidatus Paraluminiphilus aquimaris</name>
    <dbReference type="NCBI Taxonomy" id="2518994"/>
    <lineage>
        <taxon>Bacteria</taxon>
        <taxon>Pseudomonadati</taxon>
        <taxon>Pseudomonadota</taxon>
        <taxon>Gammaproteobacteria</taxon>
        <taxon>Cellvibrionales</taxon>
        <taxon>Halieaceae</taxon>
        <taxon>Candidatus Paraluminiphilus</taxon>
    </lineage>
</organism>